<sequence length="266" mass="30023">MKVLFAVVLLIFAGPVEAHGSTIDLNLQKDEFAISFLPLSDGEAAIVHLADHHGILINLGGSSDKDEIVAYLKKFEITTLDSLWLTNEGTINLSLLDHLVKNFQLKDAMVLEKDYSNLLARSPSMDINTWKNNDTFSIYPSVNVHVHYVGDSLNEGADFSIDDSKYHFLWMSSTSKESQSALLKQPLDQINIVKIANYAQKKAITEDLLTHIDPQTSIIFKKQKLMPNPDIMEMLYETWIDTYSTDQHGLITIKFGHSTYEVITFE</sequence>
<dbReference type="InterPro" id="IPR036866">
    <property type="entry name" value="RibonucZ/Hydroxyglut_hydro"/>
</dbReference>
<feature type="chain" id="PRO_5039584453" description="Hydrolase" evidence="1">
    <location>
        <begin position="19"/>
        <end position="266"/>
    </location>
</feature>
<reference evidence="2 3" key="1">
    <citation type="submission" date="2018-10" db="EMBL/GenBank/DDBJ databases">
        <title>Falsibacillus sp. genome draft.</title>
        <authorList>
            <person name="Shi S."/>
        </authorList>
    </citation>
    <scope>NUCLEOTIDE SEQUENCE [LARGE SCALE GENOMIC DNA]</scope>
    <source>
        <strain evidence="2 3">GY 10110</strain>
    </source>
</reference>
<organism evidence="2 3">
    <name type="scientific">Falsibacillus albus</name>
    <dbReference type="NCBI Taxonomy" id="2478915"/>
    <lineage>
        <taxon>Bacteria</taxon>
        <taxon>Bacillati</taxon>
        <taxon>Bacillota</taxon>
        <taxon>Bacilli</taxon>
        <taxon>Bacillales</taxon>
        <taxon>Bacillaceae</taxon>
        <taxon>Falsibacillus</taxon>
    </lineage>
</organism>
<evidence type="ECO:0008006" key="4">
    <source>
        <dbReference type="Google" id="ProtNLM"/>
    </source>
</evidence>
<evidence type="ECO:0000313" key="3">
    <source>
        <dbReference type="Proteomes" id="UP000276770"/>
    </source>
</evidence>
<dbReference type="AlphaFoldDB" id="A0A3L7JW93"/>
<proteinExistence type="predicted"/>
<evidence type="ECO:0000256" key="1">
    <source>
        <dbReference type="SAM" id="SignalP"/>
    </source>
</evidence>
<dbReference type="EMBL" id="RCVZ01000007">
    <property type="protein sequence ID" value="RLQ95128.1"/>
    <property type="molecule type" value="Genomic_DNA"/>
</dbReference>
<dbReference type="Gene3D" id="3.60.15.10">
    <property type="entry name" value="Ribonuclease Z/Hydroxyacylglutathione hydrolase-like"/>
    <property type="match status" value="1"/>
</dbReference>
<evidence type="ECO:0000313" key="2">
    <source>
        <dbReference type="EMBL" id="RLQ95128.1"/>
    </source>
</evidence>
<name>A0A3L7JW93_9BACI</name>
<dbReference type="RefSeq" id="WP_121680784.1">
    <property type="nucleotide sequence ID" value="NZ_RCVZ01000007.1"/>
</dbReference>
<keyword evidence="3" id="KW-1185">Reference proteome</keyword>
<dbReference type="Proteomes" id="UP000276770">
    <property type="component" value="Unassembled WGS sequence"/>
</dbReference>
<feature type="signal peptide" evidence="1">
    <location>
        <begin position="1"/>
        <end position="18"/>
    </location>
</feature>
<gene>
    <name evidence="2" type="ORF">D9X91_11550</name>
</gene>
<protein>
    <recommendedName>
        <fullName evidence="4">Hydrolase</fullName>
    </recommendedName>
</protein>
<dbReference type="OrthoDB" id="2696637at2"/>
<accession>A0A3L7JW93</accession>
<comment type="caution">
    <text evidence="2">The sequence shown here is derived from an EMBL/GenBank/DDBJ whole genome shotgun (WGS) entry which is preliminary data.</text>
</comment>
<keyword evidence="1" id="KW-0732">Signal</keyword>